<dbReference type="InterPro" id="IPR001763">
    <property type="entry name" value="Rhodanese-like_dom"/>
</dbReference>
<dbReference type="Gene3D" id="3.40.250.10">
    <property type="entry name" value="Rhodanese-like domain"/>
    <property type="match status" value="1"/>
</dbReference>
<protein>
    <recommendedName>
        <fullName evidence="1">Rhodanese domain-containing protein</fullName>
    </recommendedName>
</protein>
<dbReference type="CDD" id="cd00158">
    <property type="entry name" value="RHOD"/>
    <property type="match status" value="1"/>
</dbReference>
<dbReference type="Proteomes" id="UP000800097">
    <property type="component" value="Unassembled WGS sequence"/>
</dbReference>
<reference evidence="2" key="1">
    <citation type="journal article" date="2020" name="Stud. Mycol.">
        <title>101 Dothideomycetes genomes: a test case for predicting lifestyles and emergence of pathogens.</title>
        <authorList>
            <person name="Haridas S."/>
            <person name="Albert R."/>
            <person name="Binder M."/>
            <person name="Bloem J."/>
            <person name="Labutti K."/>
            <person name="Salamov A."/>
            <person name="Andreopoulos B."/>
            <person name="Baker S."/>
            <person name="Barry K."/>
            <person name="Bills G."/>
            <person name="Bluhm B."/>
            <person name="Cannon C."/>
            <person name="Castanera R."/>
            <person name="Culley D."/>
            <person name="Daum C."/>
            <person name="Ezra D."/>
            <person name="Gonzalez J."/>
            <person name="Henrissat B."/>
            <person name="Kuo A."/>
            <person name="Liang C."/>
            <person name="Lipzen A."/>
            <person name="Lutzoni F."/>
            <person name="Magnuson J."/>
            <person name="Mondo S."/>
            <person name="Nolan M."/>
            <person name="Ohm R."/>
            <person name="Pangilinan J."/>
            <person name="Park H.-J."/>
            <person name="Ramirez L."/>
            <person name="Alfaro M."/>
            <person name="Sun H."/>
            <person name="Tritt A."/>
            <person name="Yoshinaga Y."/>
            <person name="Zwiers L.-H."/>
            <person name="Turgeon B."/>
            <person name="Goodwin S."/>
            <person name="Spatafora J."/>
            <person name="Crous P."/>
            <person name="Grigoriev I."/>
        </authorList>
    </citation>
    <scope>NUCLEOTIDE SEQUENCE</scope>
    <source>
        <strain evidence="2">CBS 379.55</strain>
    </source>
</reference>
<accession>A0A6A6JB50</accession>
<dbReference type="OrthoDB" id="361797at2759"/>
<dbReference type="PROSITE" id="PS50206">
    <property type="entry name" value="RHODANESE_3"/>
    <property type="match status" value="1"/>
</dbReference>
<evidence type="ECO:0000313" key="2">
    <source>
        <dbReference type="EMBL" id="KAF2273208.1"/>
    </source>
</evidence>
<organism evidence="2 3">
    <name type="scientific">Westerdykella ornata</name>
    <dbReference type="NCBI Taxonomy" id="318751"/>
    <lineage>
        <taxon>Eukaryota</taxon>
        <taxon>Fungi</taxon>
        <taxon>Dikarya</taxon>
        <taxon>Ascomycota</taxon>
        <taxon>Pezizomycotina</taxon>
        <taxon>Dothideomycetes</taxon>
        <taxon>Pleosporomycetidae</taxon>
        <taxon>Pleosporales</taxon>
        <taxon>Sporormiaceae</taxon>
        <taxon>Westerdykella</taxon>
    </lineage>
</organism>
<proteinExistence type="predicted"/>
<dbReference type="AlphaFoldDB" id="A0A6A6JB50"/>
<evidence type="ECO:0000313" key="3">
    <source>
        <dbReference type="Proteomes" id="UP000800097"/>
    </source>
</evidence>
<dbReference type="Pfam" id="PF00581">
    <property type="entry name" value="Rhodanese"/>
    <property type="match status" value="1"/>
</dbReference>
<dbReference type="PANTHER" id="PTHR45431">
    <property type="entry name" value="RHODANESE-LIKE DOMAIN-CONTAINING PROTEIN 15, CHLOROPLASTIC"/>
    <property type="match status" value="1"/>
</dbReference>
<dbReference type="InterPro" id="IPR052367">
    <property type="entry name" value="Thiosulfate_ST/Rhodanese-like"/>
</dbReference>
<dbReference type="InterPro" id="IPR036873">
    <property type="entry name" value="Rhodanese-like_dom_sf"/>
</dbReference>
<dbReference type="PANTHER" id="PTHR45431:SF3">
    <property type="entry name" value="RHODANESE-LIKE DOMAIN-CONTAINING PROTEIN 15, CHLOROPLASTIC"/>
    <property type="match status" value="1"/>
</dbReference>
<sequence>MALDTTPTNKNPPLLIDVRTPSEFSTGYLSLQNTPAINIEYQDIHQLPHILRSQHGIEVSKDDDITLYCRSGRRSGIALGVLRELGYARVRNIGGFEEAREVLEREERERVQKGNAVGEVGFEGRTEEDEAAVARRREAREKQFAVLLQGLRAES</sequence>
<dbReference type="RefSeq" id="XP_033650747.1">
    <property type="nucleotide sequence ID" value="XM_033799054.1"/>
</dbReference>
<feature type="domain" description="Rhodanese" evidence="1">
    <location>
        <begin position="9"/>
        <end position="107"/>
    </location>
</feature>
<keyword evidence="3" id="KW-1185">Reference proteome</keyword>
<name>A0A6A6JB50_WESOR</name>
<gene>
    <name evidence="2" type="ORF">EI97DRAFT_436270</name>
</gene>
<evidence type="ECO:0000259" key="1">
    <source>
        <dbReference type="PROSITE" id="PS50206"/>
    </source>
</evidence>
<dbReference type="EMBL" id="ML986512">
    <property type="protein sequence ID" value="KAF2273208.1"/>
    <property type="molecule type" value="Genomic_DNA"/>
</dbReference>
<dbReference type="GeneID" id="54552229"/>
<dbReference type="SMART" id="SM00450">
    <property type="entry name" value="RHOD"/>
    <property type="match status" value="1"/>
</dbReference>
<dbReference type="SUPFAM" id="SSF52821">
    <property type="entry name" value="Rhodanese/Cell cycle control phosphatase"/>
    <property type="match status" value="1"/>
</dbReference>